<proteinExistence type="predicted"/>
<dbReference type="Proteomes" id="UP001283361">
    <property type="component" value="Unassembled WGS sequence"/>
</dbReference>
<keyword evidence="2" id="KW-0732">Signal</keyword>
<dbReference type="AlphaFoldDB" id="A0AAE1DT16"/>
<evidence type="ECO:0000313" key="4">
    <source>
        <dbReference type="Proteomes" id="UP001283361"/>
    </source>
</evidence>
<accession>A0AAE1DT16</accession>
<feature type="signal peptide" evidence="2">
    <location>
        <begin position="1"/>
        <end position="20"/>
    </location>
</feature>
<keyword evidence="4" id="KW-1185">Reference proteome</keyword>
<comment type="caution">
    <text evidence="3">The sequence shown here is derived from an EMBL/GenBank/DDBJ whole genome shotgun (WGS) entry which is preliminary data.</text>
</comment>
<sequence>MLHKFTLFIYLITVVKDVQCGPLSGPAIHLTVTPGQDDVNIVRSHTVACTLDPRLTPMVKVTALVLYGCRSYGTAGQVDSLATVDLWSPLVRPLGGLGDADVDVFGEIGRNDVSRSQIGISWKYQFASSPKQYKCVINGLDSNGHVVTISITSETSITTPHSIDIGVSDNHGAIDKQQVNSTSTDMESVELDFQNLTSKVDDIEEAVNCLEELIENKSLTTLQKQQTILNELKLAKLASVLDKFDVSAVFQGRRYFVTKAVASFNIRNADFLCEIMGGYLTEIEQGGV</sequence>
<name>A0AAE1DT16_9GAST</name>
<organism evidence="3 4">
    <name type="scientific">Elysia crispata</name>
    <name type="common">lettuce slug</name>
    <dbReference type="NCBI Taxonomy" id="231223"/>
    <lineage>
        <taxon>Eukaryota</taxon>
        <taxon>Metazoa</taxon>
        <taxon>Spiralia</taxon>
        <taxon>Lophotrochozoa</taxon>
        <taxon>Mollusca</taxon>
        <taxon>Gastropoda</taxon>
        <taxon>Heterobranchia</taxon>
        <taxon>Euthyneura</taxon>
        <taxon>Panpulmonata</taxon>
        <taxon>Sacoglossa</taxon>
        <taxon>Placobranchoidea</taxon>
        <taxon>Plakobranchidae</taxon>
        <taxon>Elysia</taxon>
    </lineage>
</organism>
<evidence type="ECO:0000256" key="2">
    <source>
        <dbReference type="SAM" id="SignalP"/>
    </source>
</evidence>
<reference evidence="3" key="1">
    <citation type="journal article" date="2023" name="G3 (Bethesda)">
        <title>A reference genome for the long-term kleptoplast-retaining sea slug Elysia crispata morphotype clarki.</title>
        <authorList>
            <person name="Eastman K.E."/>
            <person name="Pendleton A.L."/>
            <person name="Shaikh M.A."/>
            <person name="Suttiyut T."/>
            <person name="Ogas R."/>
            <person name="Tomko P."/>
            <person name="Gavelis G."/>
            <person name="Widhalm J.R."/>
            <person name="Wisecaver J.H."/>
        </authorList>
    </citation>
    <scope>NUCLEOTIDE SEQUENCE</scope>
    <source>
        <strain evidence="3">ECLA1</strain>
    </source>
</reference>
<gene>
    <name evidence="3" type="ORF">RRG08_061636</name>
</gene>
<evidence type="ECO:0000256" key="1">
    <source>
        <dbReference type="SAM" id="Coils"/>
    </source>
</evidence>
<feature type="coiled-coil region" evidence="1">
    <location>
        <begin position="186"/>
        <end position="220"/>
    </location>
</feature>
<feature type="chain" id="PRO_5041975276" evidence="2">
    <location>
        <begin position="21"/>
        <end position="288"/>
    </location>
</feature>
<protein>
    <submittedName>
        <fullName evidence="3">Uncharacterized protein</fullName>
    </submittedName>
</protein>
<keyword evidence="1" id="KW-0175">Coiled coil</keyword>
<dbReference type="EMBL" id="JAWDGP010002649">
    <property type="protein sequence ID" value="KAK3781230.1"/>
    <property type="molecule type" value="Genomic_DNA"/>
</dbReference>
<evidence type="ECO:0000313" key="3">
    <source>
        <dbReference type="EMBL" id="KAK3781230.1"/>
    </source>
</evidence>